<dbReference type="Pfam" id="PF00013">
    <property type="entry name" value="KH_1"/>
    <property type="match status" value="1"/>
</dbReference>
<feature type="region of interest" description="Disordered" evidence="2">
    <location>
        <begin position="1"/>
        <end position="30"/>
    </location>
</feature>
<dbReference type="VEuPathDB" id="CryptoDB:cand_030000"/>
<dbReference type="Proteomes" id="UP000186804">
    <property type="component" value="Unassembled WGS sequence"/>
</dbReference>
<dbReference type="InterPro" id="IPR004088">
    <property type="entry name" value="KH_dom_type_1"/>
</dbReference>
<keyword evidence="5" id="KW-1185">Reference proteome</keyword>
<accession>A0A1J4MQP0</accession>
<reference evidence="4 5" key="1">
    <citation type="submission" date="2016-10" db="EMBL/GenBank/DDBJ databases">
        <title>Reductive evolution of mitochondrial metabolism and differential evolution of invasion-related proteins in Cryptosporidium.</title>
        <authorList>
            <person name="Liu S."/>
            <person name="Roellig D.M."/>
            <person name="Guo Y."/>
            <person name="Li N."/>
            <person name="Frace M.A."/>
            <person name="Tang K."/>
            <person name="Zhang L."/>
            <person name="Feng Y."/>
            <person name="Xiao L."/>
        </authorList>
    </citation>
    <scope>NUCLEOTIDE SEQUENCE [LARGE SCALE GENOMIC DNA]</scope>
    <source>
        <strain evidence="4">30847</strain>
    </source>
</reference>
<dbReference type="OrthoDB" id="752362at2759"/>
<keyword evidence="1" id="KW-0694">RNA-binding</keyword>
<evidence type="ECO:0000256" key="1">
    <source>
        <dbReference type="PROSITE-ProRule" id="PRU00117"/>
    </source>
</evidence>
<dbReference type="GO" id="GO:0003723">
    <property type="term" value="F:RNA binding"/>
    <property type="evidence" value="ECO:0007669"/>
    <property type="project" value="UniProtKB-UniRule"/>
</dbReference>
<dbReference type="InterPro" id="IPR036612">
    <property type="entry name" value="KH_dom_type_1_sf"/>
</dbReference>
<feature type="compositionally biased region" description="Basic and acidic residues" evidence="2">
    <location>
        <begin position="93"/>
        <end position="103"/>
    </location>
</feature>
<dbReference type="PROSITE" id="PS50084">
    <property type="entry name" value="KH_TYPE_1"/>
    <property type="match status" value="1"/>
</dbReference>
<dbReference type="SMART" id="SM00322">
    <property type="entry name" value="KH"/>
    <property type="match status" value="3"/>
</dbReference>
<name>A0A1J4MQP0_9CRYT</name>
<protein>
    <submittedName>
        <fullName evidence="4">KH domain-containing protein</fullName>
    </submittedName>
</protein>
<dbReference type="Gene3D" id="3.30.1370.10">
    <property type="entry name" value="K Homology domain, type 1"/>
    <property type="match status" value="1"/>
</dbReference>
<evidence type="ECO:0000313" key="5">
    <source>
        <dbReference type="Proteomes" id="UP000186804"/>
    </source>
</evidence>
<gene>
    <name evidence="4" type="ORF">cand_030000</name>
</gene>
<evidence type="ECO:0000259" key="3">
    <source>
        <dbReference type="SMART" id="SM00322"/>
    </source>
</evidence>
<feature type="domain" description="K Homology" evidence="3">
    <location>
        <begin position="570"/>
        <end position="636"/>
    </location>
</feature>
<sequence length="822" mass="91929">MAKKRPSQGNKHTGGRSKSKSNANSSSIQVEDLKPTVIETVIEISAEVQTPVDLSTLSATQKKNLKRRLKKKSMENNSISKDHLNNKVRKQLSRKEREAMIPKDPLEASRTLFLSNINDKLRSLVRLSTLSMDDVLDKKDEQEAILNELLTELSNVISIQSSQIKRPPAKHLSSTAICEQLMDFENISPENENYDAEFHEHLKELLVTVTLYENYRTFQSSCNDLRSRIEHRLKENRTLAQQAIDHNKQRRLINKVKQLKQGDTFDAEKVITTTFELPINRGNLVDVLFNSSSKLAKTYGRKCGVLIEKSNGNSIHITGQPDDVRECWNCIKSLDVSSREVLNLDSKVIRKLFSINGPVNLKSLQNDHSVIITREGDNVLILGSLEGTKSAVDAISKINDYSSNSISISVPLIIAKALQFNFLPTVRNIERETGTSVRIQFGYQSRGTSPANNTVASETVADSKIVILGKVDGCECAKSKLSQLIKTFVIEDIQADSKAVRKLFSPPGKDSSEDANSGRISKTIIDEFSRLRDSNTMGILRIGSSVVMVGPSNEVKAAKPILLDLLERAKYQPSSITIHKEQLRILNRTKRGKVEENTGVEISTIKKLDNRTVQLEIFGSEEEKSKAEKILKDILNNEAYMVTISIDDSTYEKLLSGQRTYLRKFISSFPNIQILPGDRKNRSIVAVGIKDEVITFKDKLEKFNEQTIQDTSNQKTETIDIPHGKVGMIIGTKGSVLNDIKNKSNCELINIPKNTSYVILKGTEEQCSIARNLIYDILTNSQSNTSTTSNNDLKTENISLPKETIKFDEKCFPTLSGTNSIA</sequence>
<feature type="domain" description="K Homology" evidence="3">
    <location>
        <begin position="713"/>
        <end position="779"/>
    </location>
</feature>
<dbReference type="CDD" id="cd00105">
    <property type="entry name" value="KH-I"/>
    <property type="match status" value="1"/>
</dbReference>
<dbReference type="InterPro" id="IPR004087">
    <property type="entry name" value="KH_dom"/>
</dbReference>
<evidence type="ECO:0000313" key="4">
    <source>
        <dbReference type="EMBL" id="OII75755.1"/>
    </source>
</evidence>
<dbReference type="GeneID" id="92367184"/>
<dbReference type="SUPFAM" id="SSF54791">
    <property type="entry name" value="Eukaryotic type KH-domain (KH-domain type I)"/>
    <property type="match status" value="1"/>
</dbReference>
<organism evidence="4 5">
    <name type="scientific">Cryptosporidium andersoni</name>
    <dbReference type="NCBI Taxonomy" id="117008"/>
    <lineage>
        <taxon>Eukaryota</taxon>
        <taxon>Sar</taxon>
        <taxon>Alveolata</taxon>
        <taxon>Apicomplexa</taxon>
        <taxon>Conoidasida</taxon>
        <taxon>Coccidia</taxon>
        <taxon>Eucoccidiorida</taxon>
        <taxon>Eimeriorina</taxon>
        <taxon>Cryptosporidiidae</taxon>
        <taxon>Cryptosporidium</taxon>
    </lineage>
</organism>
<feature type="domain" description="K Homology" evidence="3">
    <location>
        <begin position="336"/>
        <end position="400"/>
    </location>
</feature>
<dbReference type="RefSeq" id="XP_067067601.1">
    <property type="nucleotide sequence ID" value="XM_067213227.1"/>
</dbReference>
<dbReference type="AlphaFoldDB" id="A0A1J4MQP0"/>
<comment type="caution">
    <text evidence="4">The sequence shown here is derived from an EMBL/GenBank/DDBJ whole genome shotgun (WGS) entry which is preliminary data.</text>
</comment>
<proteinExistence type="predicted"/>
<evidence type="ECO:0000256" key="2">
    <source>
        <dbReference type="SAM" id="MobiDB-lite"/>
    </source>
</evidence>
<dbReference type="EMBL" id="LRBS01000085">
    <property type="protein sequence ID" value="OII75755.1"/>
    <property type="molecule type" value="Genomic_DNA"/>
</dbReference>
<feature type="region of interest" description="Disordered" evidence="2">
    <location>
        <begin position="64"/>
        <end position="103"/>
    </location>
</feature>